<evidence type="ECO:0000313" key="2">
    <source>
        <dbReference type="RefSeq" id="XP_075112502.1"/>
    </source>
</evidence>
<protein>
    <submittedName>
        <fullName evidence="2">Uncharacterized protein LOC142182249</fullName>
    </submittedName>
</protein>
<gene>
    <name evidence="2" type="primary">LOC142182249</name>
</gene>
<accession>A0AC58USM5</accession>
<proteinExistence type="predicted"/>
<evidence type="ECO:0000313" key="1">
    <source>
        <dbReference type="Proteomes" id="UP000790787"/>
    </source>
</evidence>
<dbReference type="Proteomes" id="UP000790787">
    <property type="component" value="Chromosome 6"/>
</dbReference>
<reference evidence="2" key="2">
    <citation type="submission" date="2025-08" db="UniProtKB">
        <authorList>
            <consortium name="RefSeq"/>
        </authorList>
    </citation>
    <scope>IDENTIFICATION</scope>
    <source>
        <tissue evidence="2">Leaf</tissue>
    </source>
</reference>
<dbReference type="RefSeq" id="XP_075112502.1">
    <property type="nucleotide sequence ID" value="XM_075256401.1"/>
</dbReference>
<sequence length="527" mass="61283">MRLSAKEMDDKRANSLSYWCYKKYTPEHKYSRRKQLFILGLDEEIEESIWEDELEENKNSEESTLNPQVFVHALDRTSDYRTMRVKGVVKGKMVHVLIDSRSTHNFMDLAMAKKLGCRLDTILSFSISIADGSKVHISVMVAWVTWKICSIRHSIAHHFRRYKVKLQEVEDGVPVWWKESVIERYPTSQKDEIEKMIAEMLESSVIRPSVSPLYSPIIMLKKKDSTWRLWIDYRKLNDCSVKDKFPIPVIEELLDELGGSKYFSKLDLRSGYHHIRMDERDIEKITFRSYNGHYGKGRIVIGHNPVLKEDVLHYLHNSAVGGHLEVEGENVKYRGLLQTFPIAEKIWQDISLDFIEALQKAHNKSVILVVMDKLSKYAHFIALVHPYTASIVAQAYLDNVYKLHGLPQTIVSDRDVIFLSKFWEALFEEQRIQLHHSTTYHSQSDGKTEAINKCLEGYPRCMCNLAVSLSTHGHIVLDLEAILDRRSVQSRGKQVDQVLIKWFNSSKEDNTWMDTHSLSQQFPHFSP</sequence>
<keyword evidence="1" id="KW-1185">Reference proteome</keyword>
<organism evidence="1 2">
    <name type="scientific">Nicotiana tabacum</name>
    <name type="common">Common tobacco</name>
    <dbReference type="NCBI Taxonomy" id="4097"/>
    <lineage>
        <taxon>Eukaryota</taxon>
        <taxon>Viridiplantae</taxon>
        <taxon>Streptophyta</taxon>
        <taxon>Embryophyta</taxon>
        <taxon>Tracheophyta</taxon>
        <taxon>Spermatophyta</taxon>
        <taxon>Magnoliopsida</taxon>
        <taxon>eudicotyledons</taxon>
        <taxon>Gunneridae</taxon>
        <taxon>Pentapetalae</taxon>
        <taxon>asterids</taxon>
        <taxon>lamiids</taxon>
        <taxon>Solanales</taxon>
        <taxon>Solanaceae</taxon>
        <taxon>Nicotianoideae</taxon>
        <taxon>Nicotianeae</taxon>
        <taxon>Nicotiana</taxon>
    </lineage>
</organism>
<reference evidence="1" key="1">
    <citation type="journal article" date="2014" name="Nat. Commun.">
        <title>The tobacco genome sequence and its comparison with those of tomato and potato.</title>
        <authorList>
            <person name="Sierro N."/>
            <person name="Battey J.N."/>
            <person name="Ouadi S."/>
            <person name="Bakaher N."/>
            <person name="Bovet L."/>
            <person name="Willig A."/>
            <person name="Goepfert S."/>
            <person name="Peitsch M.C."/>
            <person name="Ivanov N.V."/>
        </authorList>
    </citation>
    <scope>NUCLEOTIDE SEQUENCE [LARGE SCALE GENOMIC DNA]</scope>
</reference>
<name>A0AC58USM5_TOBAC</name>